<dbReference type="GO" id="GO:0016020">
    <property type="term" value="C:membrane"/>
    <property type="evidence" value="ECO:0007669"/>
    <property type="project" value="TreeGrafter"/>
</dbReference>
<dbReference type="PANTHER" id="PTHR43272">
    <property type="entry name" value="LONG-CHAIN-FATTY-ACID--COA LIGASE"/>
    <property type="match status" value="1"/>
</dbReference>
<evidence type="ECO:0000256" key="2">
    <source>
        <dbReference type="ARBA" id="ARBA00022832"/>
    </source>
</evidence>
<dbReference type="InParanoid" id="A0A1V9XT61"/>
<dbReference type="STRING" id="418985.A0A1V9XT61"/>
<evidence type="ECO:0000313" key="5">
    <source>
        <dbReference type="EMBL" id="OQR76680.1"/>
    </source>
</evidence>
<accession>A0A1V9XT61</accession>
<dbReference type="Pfam" id="PF00501">
    <property type="entry name" value="AMP-binding"/>
    <property type="match status" value="1"/>
</dbReference>
<dbReference type="InterPro" id="IPR000873">
    <property type="entry name" value="AMP-dep_synth/lig_dom"/>
</dbReference>
<sequence length="300" mass="33860">MKNDTIYDRLVFKQVRDVLGGRVTSIITSSAPLTPEVMEFFKVAFGCHVSEVYGSTETLIVSGTSPYDYTGGHLGGPFPSIEVKLIDVPELGYYAKDNVGEICVRSPFVFRGYYKNKEATDGTLVDGWVVTGDVGRWTERGTLVIIDRKKDIFKLSQGEYIAPEKVESVYARLDQIANIFVEGRPDQRFCVAIVVPEERLFRQWVKNEGFEKESELPFIELCSDVRIRKAYLEEMRNFGTAHDLGNLQQIRNVSLVSVPFTVESGLLTSTLKVKRNVAREIFAERVDELYSEGSLVDKNV</sequence>
<dbReference type="EMBL" id="MNPL01004542">
    <property type="protein sequence ID" value="OQR76680.1"/>
    <property type="molecule type" value="Genomic_DNA"/>
</dbReference>
<evidence type="ECO:0000256" key="1">
    <source>
        <dbReference type="ARBA" id="ARBA00022598"/>
    </source>
</evidence>
<keyword evidence="2" id="KW-0276">Fatty acid metabolism</keyword>
<dbReference type="SUPFAM" id="SSF56801">
    <property type="entry name" value="Acetyl-CoA synthetase-like"/>
    <property type="match status" value="1"/>
</dbReference>
<evidence type="ECO:0000259" key="4">
    <source>
        <dbReference type="Pfam" id="PF00501"/>
    </source>
</evidence>
<comment type="caution">
    <text evidence="5">The sequence shown here is derived from an EMBL/GenBank/DDBJ whole genome shotgun (WGS) entry which is preliminary data.</text>
</comment>
<evidence type="ECO:0000313" key="6">
    <source>
        <dbReference type="Proteomes" id="UP000192247"/>
    </source>
</evidence>
<dbReference type="EC" id="6.2.1.3" evidence="3"/>
<dbReference type="Gene3D" id="3.40.50.12780">
    <property type="entry name" value="N-terminal domain of ligase-like"/>
    <property type="match status" value="1"/>
</dbReference>
<dbReference type="OrthoDB" id="1700726at2759"/>
<dbReference type="GO" id="GO:0005783">
    <property type="term" value="C:endoplasmic reticulum"/>
    <property type="evidence" value="ECO:0007669"/>
    <property type="project" value="TreeGrafter"/>
</dbReference>
<proteinExistence type="predicted"/>
<keyword evidence="2" id="KW-0443">Lipid metabolism</keyword>
<dbReference type="GO" id="GO:0004467">
    <property type="term" value="F:long-chain fatty acid-CoA ligase activity"/>
    <property type="evidence" value="ECO:0007669"/>
    <property type="project" value="UniProtKB-EC"/>
</dbReference>
<dbReference type="InterPro" id="IPR042099">
    <property type="entry name" value="ANL_N_sf"/>
</dbReference>
<gene>
    <name evidence="5" type="ORF">BIW11_03030</name>
</gene>
<organism evidence="5 6">
    <name type="scientific">Tropilaelaps mercedesae</name>
    <dbReference type="NCBI Taxonomy" id="418985"/>
    <lineage>
        <taxon>Eukaryota</taxon>
        <taxon>Metazoa</taxon>
        <taxon>Ecdysozoa</taxon>
        <taxon>Arthropoda</taxon>
        <taxon>Chelicerata</taxon>
        <taxon>Arachnida</taxon>
        <taxon>Acari</taxon>
        <taxon>Parasitiformes</taxon>
        <taxon>Mesostigmata</taxon>
        <taxon>Gamasina</taxon>
        <taxon>Dermanyssoidea</taxon>
        <taxon>Laelapidae</taxon>
        <taxon>Tropilaelaps</taxon>
    </lineage>
</organism>
<reference evidence="5 6" key="1">
    <citation type="journal article" date="2017" name="Gigascience">
        <title>Draft genome of the honey bee ectoparasitic mite, Tropilaelaps mercedesae, is shaped by the parasitic life history.</title>
        <authorList>
            <person name="Dong X."/>
            <person name="Armstrong S.D."/>
            <person name="Xia D."/>
            <person name="Makepeace B.L."/>
            <person name="Darby A.C."/>
            <person name="Kadowaki T."/>
        </authorList>
    </citation>
    <scope>NUCLEOTIDE SEQUENCE [LARGE SCALE GENOMIC DNA]</scope>
    <source>
        <strain evidence="5">Wuxi-XJTLU</strain>
    </source>
</reference>
<keyword evidence="1 5" id="KW-0436">Ligase</keyword>
<evidence type="ECO:0000256" key="3">
    <source>
        <dbReference type="ARBA" id="ARBA00026121"/>
    </source>
</evidence>
<protein>
    <recommendedName>
        <fullName evidence="3">long-chain-fatty-acid--CoA ligase</fullName>
        <ecNumber evidence="3">6.2.1.3</ecNumber>
    </recommendedName>
</protein>
<dbReference type="Proteomes" id="UP000192247">
    <property type="component" value="Unassembled WGS sequence"/>
</dbReference>
<dbReference type="AlphaFoldDB" id="A0A1V9XT61"/>
<keyword evidence="6" id="KW-1185">Reference proteome</keyword>
<name>A0A1V9XT61_9ACAR</name>
<feature type="domain" description="AMP-dependent synthetase/ligase" evidence="4">
    <location>
        <begin position="17"/>
        <end position="114"/>
    </location>
</feature>
<dbReference type="PANTHER" id="PTHR43272:SF107">
    <property type="entry name" value="LONG-CHAIN-FATTY-ACID--COA LIGASE 5"/>
    <property type="match status" value="1"/>
</dbReference>